<proteinExistence type="inferred from homology"/>
<comment type="cofactor">
    <cofactor evidence="1">
        <name>Mn(2+)</name>
        <dbReference type="ChEBI" id="CHEBI:29035"/>
    </cofactor>
</comment>
<evidence type="ECO:0000256" key="13">
    <source>
        <dbReference type="ARBA" id="ARBA00023136"/>
    </source>
</evidence>
<dbReference type="Gene3D" id="2.60.40.3390">
    <property type="match status" value="1"/>
</dbReference>
<feature type="transmembrane region" description="Helical" evidence="17">
    <location>
        <begin position="244"/>
        <end position="265"/>
    </location>
</feature>
<gene>
    <name evidence="21" type="ORF">DLD82_01320</name>
</gene>
<dbReference type="Pfam" id="PF02516">
    <property type="entry name" value="STT3"/>
    <property type="match status" value="1"/>
</dbReference>
<dbReference type="Pfam" id="PF22627">
    <property type="entry name" value="AglB_core-like"/>
    <property type="match status" value="1"/>
</dbReference>
<evidence type="ECO:0000256" key="2">
    <source>
        <dbReference type="ARBA" id="ARBA00001946"/>
    </source>
</evidence>
<dbReference type="InterPro" id="IPR054479">
    <property type="entry name" value="AglB-like_core"/>
</dbReference>
<keyword evidence="13 17" id="KW-0472">Membrane</keyword>
<evidence type="ECO:0000256" key="1">
    <source>
        <dbReference type="ARBA" id="ARBA00001936"/>
    </source>
</evidence>
<feature type="transmembrane region" description="Helical" evidence="17">
    <location>
        <begin position="458"/>
        <end position="478"/>
    </location>
</feature>
<dbReference type="AlphaFoldDB" id="A0A2V2NKM8"/>
<evidence type="ECO:0000313" key="21">
    <source>
        <dbReference type="EMBL" id="PWR76161.1"/>
    </source>
</evidence>
<evidence type="ECO:0000256" key="9">
    <source>
        <dbReference type="ARBA" id="ARBA00022692"/>
    </source>
</evidence>
<evidence type="ECO:0000313" key="22">
    <source>
        <dbReference type="Proteomes" id="UP000245934"/>
    </source>
</evidence>
<evidence type="ECO:0000256" key="14">
    <source>
        <dbReference type="ARBA" id="ARBA00023211"/>
    </source>
</evidence>
<feature type="domain" description="Archaeal glycosylation protein B peripheral" evidence="19">
    <location>
        <begin position="755"/>
        <end position="814"/>
    </location>
</feature>
<dbReference type="OrthoDB" id="82393at2157"/>
<feature type="transmembrane region" description="Helical" evidence="17">
    <location>
        <begin position="416"/>
        <end position="437"/>
    </location>
</feature>
<dbReference type="GO" id="GO:0046872">
    <property type="term" value="F:metal ion binding"/>
    <property type="evidence" value="ECO:0007669"/>
    <property type="project" value="UniProtKB-KW"/>
</dbReference>
<protein>
    <recommendedName>
        <fullName evidence="6">dolichyl-phosphooligosaccharide-protein glycotransferase</fullName>
        <ecNumber evidence="6">2.4.99.21</ecNumber>
    </recommendedName>
    <alternativeName>
        <fullName evidence="15">Oligosaccharyl transferase</fullName>
    </alternativeName>
</protein>
<dbReference type="Pfam" id="PF18079">
    <property type="entry name" value="AglB_L1"/>
    <property type="match status" value="1"/>
</dbReference>
<evidence type="ECO:0000256" key="12">
    <source>
        <dbReference type="ARBA" id="ARBA00022989"/>
    </source>
</evidence>
<keyword evidence="11" id="KW-0460">Magnesium</keyword>
<evidence type="ECO:0000256" key="6">
    <source>
        <dbReference type="ARBA" id="ARBA00012602"/>
    </source>
</evidence>
<dbReference type="UniPathway" id="UPA00378"/>
<feature type="transmembrane region" description="Helical" evidence="17">
    <location>
        <begin position="12"/>
        <end position="32"/>
    </location>
</feature>
<sequence length="815" mass="91637">MTTLKTWLNTYSSHLLILLVIISALFGLWLRFLPMEYLGDGPVQKLIFMDTWYSMRQIEQITANYPGYAWFDPMTAFPVGKDVDWGPLFPFLCASACVLFGALARPENMIIASYIPPLLFLLLIPIIWYLGKLTGDEKTGWIAAILLPVISGELLYRSFYGYLDHHITETLFSTLFITLIITLLITIGNIKTARYSKKSILLAVSAGVAYFLGIMNVQTMVLFAAICALIFLIHALLTRDRDNLISLFLHTCLFFITFTILYLLLGLSHDGISLSNYSIGHVLVALALPLELGFLTLTAHICEKKSPYYYIGIVSGAIIAGYVFIAAFIPELASQITGYMNYFFFFSYTESFINEMQMWEPVRAWYSYNIALFLAFLGIIICIIRLIRSYQPALMGLLVWGMVLIFATVMHLRYEYYVSVVIVLFSAVTLSTLYSKIVASEEPETRSKKSSEPPRQVIPFRAIAVVGIIMLLITAFSAQTVMTVADKQIGLISISNDWADSLVWLSENSPDPGVNYYNIYQKTEFSYPEESYGVLSWWDYGHWISFLTKRIPVTSPFQDNVPAVGKFLAAQSEDDAEHYAKETGTRYIITDYATVTSKFAALPLWAYGKDSISEYQETYYQQSPGTGRYDAILVLKQPFFNSTASKLHLFDGSWFAGRGGTLLSVSHNSQNGGSFSQIIRAQEISAEEAKTVPTSSDKVTGSIQFTKPITDVAGLGHYRLIYESPSTVAEDDTHQIKEVKIFERVNGYTLPGTGTIELPMTTNQGRNFTWKQQSSNGTFTLPYSTKNNPYDVRATGPYRILETGETVEVLEEQVK</sequence>
<keyword evidence="9 17" id="KW-0812">Transmembrane</keyword>
<evidence type="ECO:0000256" key="7">
    <source>
        <dbReference type="ARBA" id="ARBA00022676"/>
    </source>
</evidence>
<evidence type="ECO:0000256" key="11">
    <source>
        <dbReference type="ARBA" id="ARBA00022842"/>
    </source>
</evidence>
<dbReference type="InterPro" id="IPR041154">
    <property type="entry name" value="AglB_P1"/>
</dbReference>
<feature type="transmembrane region" description="Helical" evidence="17">
    <location>
        <begin position="141"/>
        <end position="159"/>
    </location>
</feature>
<dbReference type="GO" id="GO:0005886">
    <property type="term" value="C:plasma membrane"/>
    <property type="evidence" value="ECO:0007669"/>
    <property type="project" value="UniProtKB-SubCell"/>
</dbReference>
<feature type="transmembrane region" description="Helical" evidence="17">
    <location>
        <begin position="171"/>
        <end position="190"/>
    </location>
</feature>
<feature type="domain" description="AglB-like core" evidence="20">
    <location>
        <begin position="496"/>
        <end position="592"/>
    </location>
</feature>
<evidence type="ECO:0000256" key="5">
    <source>
        <dbReference type="ARBA" id="ARBA00010810"/>
    </source>
</evidence>
<evidence type="ECO:0000259" key="19">
    <source>
        <dbReference type="Pfam" id="PF18079"/>
    </source>
</evidence>
<feature type="transmembrane region" description="Helical" evidence="17">
    <location>
        <begin position="85"/>
        <end position="104"/>
    </location>
</feature>
<evidence type="ECO:0000256" key="3">
    <source>
        <dbReference type="ARBA" id="ARBA00004651"/>
    </source>
</evidence>
<dbReference type="InterPro" id="IPR026410">
    <property type="entry name" value="OlisacTrfase_arch"/>
</dbReference>
<keyword evidence="10" id="KW-0479">Metal-binding</keyword>
<dbReference type="GeneID" id="97609254"/>
<feature type="transmembrane region" description="Helical" evidence="17">
    <location>
        <begin position="210"/>
        <end position="237"/>
    </location>
</feature>
<dbReference type="PANTHER" id="PTHR13872">
    <property type="entry name" value="DOLICHYL-DIPHOSPHOOLIGOSACCHARIDE--PROTEIN GLYCOSYLTRANSFERASE SUBUNIT"/>
    <property type="match status" value="1"/>
</dbReference>
<evidence type="ECO:0000256" key="17">
    <source>
        <dbReference type="SAM" id="Phobius"/>
    </source>
</evidence>
<dbReference type="EMBL" id="QGMZ01000004">
    <property type="protein sequence ID" value="PWR76161.1"/>
    <property type="molecule type" value="Genomic_DNA"/>
</dbReference>
<comment type="similarity">
    <text evidence="5">Belongs to the STT3 family.</text>
</comment>
<evidence type="ECO:0000256" key="4">
    <source>
        <dbReference type="ARBA" id="ARBA00004922"/>
    </source>
</evidence>
<feature type="domain" description="Oligosaccharyl transferase STT3 N-terminal" evidence="18">
    <location>
        <begin position="49"/>
        <end position="280"/>
    </location>
</feature>
<keyword evidence="8" id="KW-0808">Transferase</keyword>
<keyword evidence="12 17" id="KW-1133">Transmembrane helix</keyword>
<dbReference type="RefSeq" id="WP_109939296.1">
    <property type="nucleotide sequence ID" value="NZ_CP176366.1"/>
</dbReference>
<comment type="cofactor">
    <cofactor evidence="2">
        <name>Mg(2+)</name>
        <dbReference type="ChEBI" id="CHEBI:18420"/>
    </cofactor>
</comment>
<feature type="transmembrane region" description="Helical" evidence="17">
    <location>
        <begin position="393"/>
        <end position="410"/>
    </location>
</feature>
<feature type="transmembrane region" description="Helical" evidence="17">
    <location>
        <begin position="277"/>
        <end position="297"/>
    </location>
</feature>
<dbReference type="InterPro" id="IPR048307">
    <property type="entry name" value="STT3_N"/>
</dbReference>
<name>A0A2V2NKM8_9EURY</name>
<keyword evidence="7" id="KW-0328">Glycosyltransferase</keyword>
<comment type="caution">
    <text evidence="21">The sequence shown here is derived from an EMBL/GenBank/DDBJ whole genome shotgun (WGS) entry which is preliminary data.</text>
</comment>
<evidence type="ECO:0000256" key="8">
    <source>
        <dbReference type="ARBA" id="ARBA00022679"/>
    </source>
</evidence>
<evidence type="ECO:0000259" key="20">
    <source>
        <dbReference type="Pfam" id="PF22627"/>
    </source>
</evidence>
<feature type="transmembrane region" description="Helical" evidence="17">
    <location>
        <begin position="111"/>
        <end position="129"/>
    </location>
</feature>
<dbReference type="EC" id="2.4.99.21" evidence="6"/>
<evidence type="ECO:0000256" key="10">
    <source>
        <dbReference type="ARBA" id="ARBA00022723"/>
    </source>
</evidence>
<dbReference type="Proteomes" id="UP000245934">
    <property type="component" value="Unassembled WGS sequence"/>
</dbReference>
<feature type="transmembrane region" description="Helical" evidence="17">
    <location>
        <begin position="365"/>
        <end position="386"/>
    </location>
</feature>
<evidence type="ECO:0000256" key="15">
    <source>
        <dbReference type="ARBA" id="ARBA00030679"/>
    </source>
</evidence>
<comment type="pathway">
    <text evidence="4">Protein modification; protein glycosylation.</text>
</comment>
<evidence type="ECO:0000256" key="16">
    <source>
        <dbReference type="ARBA" id="ARBA00034066"/>
    </source>
</evidence>
<comment type="catalytic activity">
    <reaction evidence="16">
        <text>an archaeal dolichyl phosphooligosaccharide + [protein]-L-asparagine = an archaeal dolichyl phosphate + a glycoprotein with the oligosaccharide chain attached by N-beta-D-glycosyl linkage to a protein L-asparagine.</text>
        <dbReference type="EC" id="2.4.99.21"/>
    </reaction>
</comment>
<reference evidence="21 22" key="1">
    <citation type="submission" date="2018-05" db="EMBL/GenBank/DDBJ databases">
        <title>Draft genome of Methanospirillum stamsii Pt1.</title>
        <authorList>
            <person name="Dueholm M.S."/>
            <person name="Nielsen P.H."/>
            <person name="Bakmann L.F."/>
            <person name="Otzen D.E."/>
        </authorList>
    </citation>
    <scope>NUCLEOTIDE SEQUENCE [LARGE SCALE GENOMIC DNA]</scope>
    <source>
        <strain evidence="21 22">Pt1</strain>
    </source>
</reference>
<dbReference type="PANTHER" id="PTHR13872:SF1">
    <property type="entry name" value="DOLICHYL-DIPHOSPHOOLIGOSACCHARIDE--PROTEIN GLYCOSYLTRANSFERASE SUBUNIT STT3B"/>
    <property type="match status" value="1"/>
</dbReference>
<keyword evidence="14" id="KW-0464">Manganese</keyword>
<dbReference type="Gene3D" id="3.40.50.12610">
    <property type="match status" value="1"/>
</dbReference>
<accession>A0A2V2NKM8</accession>
<dbReference type="InterPro" id="IPR003674">
    <property type="entry name" value="Oligo_trans_STT3"/>
</dbReference>
<dbReference type="NCBIfam" id="TIGR04154">
    <property type="entry name" value="archaeo_STT3"/>
    <property type="match status" value="1"/>
</dbReference>
<comment type="subcellular location">
    <subcellularLocation>
        <location evidence="3">Cell membrane</location>
        <topology evidence="3">Multi-pass membrane protein</topology>
    </subcellularLocation>
</comment>
<evidence type="ECO:0000259" key="18">
    <source>
        <dbReference type="Pfam" id="PF02516"/>
    </source>
</evidence>
<feature type="transmembrane region" description="Helical" evidence="17">
    <location>
        <begin position="309"/>
        <end position="329"/>
    </location>
</feature>
<keyword evidence="22" id="KW-1185">Reference proteome</keyword>
<dbReference type="GO" id="GO:0004576">
    <property type="term" value="F:oligosaccharyl transferase activity"/>
    <property type="evidence" value="ECO:0007669"/>
    <property type="project" value="InterPro"/>
</dbReference>
<organism evidence="21 22">
    <name type="scientific">Methanospirillum stamsii</name>
    <dbReference type="NCBI Taxonomy" id="1277351"/>
    <lineage>
        <taxon>Archaea</taxon>
        <taxon>Methanobacteriati</taxon>
        <taxon>Methanobacteriota</taxon>
        <taxon>Stenosarchaea group</taxon>
        <taxon>Methanomicrobia</taxon>
        <taxon>Methanomicrobiales</taxon>
        <taxon>Methanospirillaceae</taxon>
        <taxon>Methanospirillum</taxon>
    </lineage>
</organism>